<accession>A0A226HJF4</accession>
<reference evidence="2 3" key="1">
    <citation type="submission" date="2016-11" db="EMBL/GenBank/DDBJ databases">
        <title>Whole genomes of Flavobacteriaceae.</title>
        <authorList>
            <person name="Stine C."/>
            <person name="Li C."/>
            <person name="Tadesse D."/>
        </authorList>
    </citation>
    <scope>NUCLEOTIDE SEQUENCE [LARGE SCALE GENOMIC DNA]</scope>
    <source>
        <strain evidence="2 3">DSM 18292</strain>
    </source>
</reference>
<evidence type="ECO:0000256" key="1">
    <source>
        <dbReference type="SAM" id="Phobius"/>
    </source>
</evidence>
<keyword evidence="1" id="KW-1133">Transmembrane helix</keyword>
<feature type="transmembrane region" description="Helical" evidence="1">
    <location>
        <begin position="16"/>
        <end position="37"/>
    </location>
</feature>
<keyword evidence="1" id="KW-0472">Membrane</keyword>
<comment type="caution">
    <text evidence="2">The sequence shown here is derived from an EMBL/GenBank/DDBJ whole genome shotgun (WGS) entry which is preliminary data.</text>
</comment>
<evidence type="ECO:0000313" key="3">
    <source>
        <dbReference type="Proteomes" id="UP000198345"/>
    </source>
</evidence>
<dbReference type="SUPFAM" id="SSF161070">
    <property type="entry name" value="SNF-like"/>
    <property type="match status" value="1"/>
</dbReference>
<feature type="transmembrane region" description="Helical" evidence="1">
    <location>
        <begin position="71"/>
        <end position="90"/>
    </location>
</feature>
<organism evidence="2 3">
    <name type="scientific">Flavobacterium hercynium</name>
    <dbReference type="NCBI Taxonomy" id="387094"/>
    <lineage>
        <taxon>Bacteria</taxon>
        <taxon>Pseudomonadati</taxon>
        <taxon>Bacteroidota</taxon>
        <taxon>Flavobacteriia</taxon>
        <taxon>Flavobacteriales</taxon>
        <taxon>Flavobacteriaceae</taxon>
        <taxon>Flavobacterium</taxon>
    </lineage>
</organism>
<dbReference type="AlphaFoldDB" id="A0A226HJF4"/>
<gene>
    <name evidence="2" type="ORF">B0A66_05975</name>
</gene>
<dbReference type="OrthoDB" id="767862at2"/>
<dbReference type="EMBL" id="MUGW01000012">
    <property type="protein sequence ID" value="OXA93796.1"/>
    <property type="molecule type" value="Genomic_DNA"/>
</dbReference>
<evidence type="ECO:0000313" key="2">
    <source>
        <dbReference type="EMBL" id="OXA93796.1"/>
    </source>
</evidence>
<keyword evidence="1" id="KW-0812">Transmembrane</keyword>
<dbReference type="RefSeq" id="WP_089048945.1">
    <property type="nucleotide sequence ID" value="NZ_FXTV01000006.1"/>
</dbReference>
<dbReference type="Proteomes" id="UP000198345">
    <property type="component" value="Unassembled WGS sequence"/>
</dbReference>
<proteinExistence type="predicted"/>
<keyword evidence="3" id="KW-1185">Reference proteome</keyword>
<dbReference type="InterPro" id="IPR037272">
    <property type="entry name" value="SNS_sf"/>
</dbReference>
<sequence>MTNLIILSEIAIPKEFFTLQSMLTLTGATGVVFVVSNGLQRAFNFNPKWLALIIAEVLAIVGVITTKQYAISDFFVAIVNGFLIYSTAVGTNQITGKENQDQSLARGEVLPEGRKNLLPPKRAFTSKWF</sequence>
<name>A0A226HJF4_9FLAO</name>
<protein>
    <submittedName>
        <fullName evidence="2">Uncharacterized protein</fullName>
    </submittedName>
</protein>
<feature type="transmembrane region" description="Helical" evidence="1">
    <location>
        <begin position="49"/>
        <end position="65"/>
    </location>
</feature>